<dbReference type="RefSeq" id="WP_043353031.1">
    <property type="nucleotide sequence ID" value="NZ_CP003811.1"/>
</dbReference>
<keyword evidence="3" id="KW-1185">Reference proteome</keyword>
<evidence type="ECO:0000313" key="3">
    <source>
        <dbReference type="Proteomes" id="UP000029492"/>
    </source>
</evidence>
<dbReference type="eggNOG" id="ENOG502ZYZB">
    <property type="taxonomic scope" value="Bacteria"/>
</dbReference>
<accession>A0A089NWL0</accession>
<dbReference type="HOGENOM" id="CLU_2569900_0_0_5"/>
<organism evidence="2 3">
    <name type="scientific">Methylobacterium oryzae CBMB20</name>
    <dbReference type="NCBI Taxonomy" id="693986"/>
    <lineage>
        <taxon>Bacteria</taxon>
        <taxon>Pseudomonadati</taxon>
        <taxon>Pseudomonadota</taxon>
        <taxon>Alphaproteobacteria</taxon>
        <taxon>Hyphomicrobiales</taxon>
        <taxon>Methylobacteriaceae</taxon>
        <taxon>Methylobacterium</taxon>
    </lineage>
</organism>
<dbReference type="EMBL" id="CP003811">
    <property type="protein sequence ID" value="AIQ90223.1"/>
    <property type="molecule type" value="Genomic_DNA"/>
</dbReference>
<dbReference type="KEGG" id="mor:MOC_2468"/>
<protein>
    <submittedName>
        <fullName evidence="2">Protein of unassigned function</fullName>
    </submittedName>
</protein>
<feature type="region of interest" description="Disordered" evidence="1">
    <location>
        <begin position="62"/>
        <end position="81"/>
    </location>
</feature>
<evidence type="ECO:0000256" key="1">
    <source>
        <dbReference type="SAM" id="MobiDB-lite"/>
    </source>
</evidence>
<name>A0A089NWL0_9HYPH</name>
<reference evidence="2 3" key="1">
    <citation type="journal article" date="2014" name="PLoS ONE">
        <title>Genome Information of Methylobacterium oryzae, a Plant-Probiotic Methylotroph in the Phyllosphere.</title>
        <authorList>
            <person name="Kwak M.J."/>
            <person name="Jeong H."/>
            <person name="Madhaiyan M."/>
            <person name="Lee Y."/>
            <person name="Sa T.M."/>
            <person name="Oh T.K."/>
            <person name="Kim J.F."/>
        </authorList>
    </citation>
    <scope>NUCLEOTIDE SEQUENCE [LARGE SCALE GENOMIC DNA]</scope>
    <source>
        <strain evidence="2 3">CBMB20</strain>
    </source>
</reference>
<sequence>MTRLSDLEMDPAFQEAVSAVRGAASTLSGRAVTAAEARFLVGIALTTFAHAGGLEEPSRGRLARFAARSGPDTAVGTRTRH</sequence>
<proteinExistence type="predicted"/>
<gene>
    <name evidence="2" type="ORF">MOC_2468</name>
</gene>
<dbReference type="AlphaFoldDB" id="A0A089NWL0"/>
<evidence type="ECO:0000313" key="2">
    <source>
        <dbReference type="EMBL" id="AIQ90223.1"/>
    </source>
</evidence>
<dbReference type="Proteomes" id="UP000029492">
    <property type="component" value="Chromosome"/>
</dbReference>